<keyword evidence="5 6" id="KW-0472">Membrane</keyword>
<accession>A0A0N9N0B0</accession>
<feature type="transmembrane region" description="Helical" evidence="6">
    <location>
        <begin position="313"/>
        <end position="335"/>
    </location>
</feature>
<dbReference type="InterPro" id="IPR020846">
    <property type="entry name" value="MFS_dom"/>
</dbReference>
<dbReference type="PANTHER" id="PTHR43124">
    <property type="entry name" value="PURINE EFFLUX PUMP PBUE"/>
    <property type="match status" value="1"/>
</dbReference>
<dbReference type="AlphaFoldDB" id="A0A0N9N0B0"/>
<feature type="domain" description="Major facilitator superfamily (MFS) profile" evidence="7">
    <location>
        <begin position="21"/>
        <end position="400"/>
    </location>
</feature>
<feature type="transmembrane region" description="Helical" evidence="6">
    <location>
        <begin position="21"/>
        <end position="43"/>
    </location>
</feature>
<reference evidence="9" key="1">
    <citation type="submission" date="2015-05" db="EMBL/GenBank/DDBJ databases">
        <title>Complete genome sequence of Halanaeroarchaeum sulfurireducens type strain M27-SA2, a sulfate-reducer haloarchaeon from marine anoxic lake Medee.</title>
        <authorList>
            <person name="Messina E."/>
            <person name="Kublanov I.V."/>
            <person name="Toshchakov S."/>
            <person name="Arcadi E."/>
            <person name="La Spada G."/>
            <person name="La Cono V."/>
            <person name="Yakimov M.M."/>
        </authorList>
    </citation>
    <scope>NUCLEOTIDE SEQUENCE [LARGE SCALE GENOMIC DNA]</scope>
    <source>
        <strain evidence="9">M27-SA2</strain>
    </source>
</reference>
<dbReference type="Pfam" id="PF07690">
    <property type="entry name" value="MFS_1"/>
    <property type="match status" value="1"/>
</dbReference>
<sequence length="400" mass="41285">MGDPGSVGESSDGGDRTPGHVIWVLLASSTLTVMAGAVLGPVVNDIQAGLGVTHSLAGLIITTHGLFIVLASPLAGSIVDRFGPRRPAIAGLLLYGFAGGAGLVVESFSVLLASRAVLGIGVAFVYTGITVLIYQLYVGDRKNRAMGLRASANSLGATVWPLVGGALGTLSWHAPFGVYLVAVPLGLATVAMVPEQTKPKPPGSDDGSAFRAVVATVSDRPVLALVYLLYFTANLLLYANVVYYPRLLAGFGVDSSFTISLYLSALGLAGGTSGVLYDRVKRRFSFSTIALVALAFWTVAFAVAGLAGTRWVAVLPVVLFGLGQGLAFPTVMLWVEELVPPERTGQFSSYIAMFGYIGQFLSPVAFGAVVAASTVPTAFLLTGGAVGAAFAGFVAVGRHR</sequence>
<feature type="transmembrane region" description="Helical" evidence="6">
    <location>
        <begin position="284"/>
        <end position="307"/>
    </location>
</feature>
<feature type="transmembrane region" description="Helical" evidence="6">
    <location>
        <begin position="259"/>
        <end position="277"/>
    </location>
</feature>
<feature type="transmembrane region" description="Helical" evidence="6">
    <location>
        <begin position="55"/>
        <end position="76"/>
    </location>
</feature>
<feature type="transmembrane region" description="Helical" evidence="6">
    <location>
        <begin position="176"/>
        <end position="193"/>
    </location>
</feature>
<proteinExistence type="predicted"/>
<reference evidence="8 9" key="2">
    <citation type="journal article" date="2016" name="Stand. Genomic Sci.">
        <title>Complete genome sequence of 'Halanaeroarchaeum sulfurireducens' M27-SA2, a sulfur-reducing and acetate-oxidizing haloarchaeon from the deep-sea hypersaline anoxic lake Medee.</title>
        <authorList>
            <person name="Messina E."/>
            <person name="Sorokin D.Y."/>
            <person name="Kublanov I.V."/>
            <person name="Toshchakov S."/>
            <person name="Lopatina A."/>
            <person name="Arcadi E."/>
            <person name="Smedile F."/>
            <person name="La Spada G."/>
            <person name="La Cono V."/>
            <person name="Yakimov M.M."/>
        </authorList>
    </citation>
    <scope>NUCLEOTIDE SEQUENCE [LARGE SCALE GENOMIC DNA]</scope>
    <source>
        <strain evidence="8 9">M27-SA2</strain>
    </source>
</reference>
<evidence type="ECO:0000256" key="2">
    <source>
        <dbReference type="ARBA" id="ARBA00022475"/>
    </source>
</evidence>
<dbReference type="InterPro" id="IPR001958">
    <property type="entry name" value="Tet-R_TetA/multi-R_MdtG-like"/>
</dbReference>
<evidence type="ECO:0000256" key="5">
    <source>
        <dbReference type="ARBA" id="ARBA00023136"/>
    </source>
</evidence>
<dbReference type="PROSITE" id="PS50850">
    <property type="entry name" value="MFS"/>
    <property type="match status" value="1"/>
</dbReference>
<dbReference type="GO" id="GO:0005886">
    <property type="term" value="C:plasma membrane"/>
    <property type="evidence" value="ECO:0007669"/>
    <property type="project" value="UniProtKB-SubCell"/>
</dbReference>
<gene>
    <name evidence="8" type="ORF">HLASA_0273</name>
</gene>
<dbReference type="PATRIC" id="fig|1604004.5.peg.284"/>
<dbReference type="GO" id="GO:0022857">
    <property type="term" value="F:transmembrane transporter activity"/>
    <property type="evidence" value="ECO:0007669"/>
    <property type="project" value="InterPro"/>
</dbReference>
<dbReference type="PANTHER" id="PTHR43124:SF3">
    <property type="entry name" value="CHLORAMPHENICOL EFFLUX PUMP RV0191"/>
    <property type="match status" value="1"/>
</dbReference>
<dbReference type="KEGG" id="hsf:HLASA_0273"/>
<evidence type="ECO:0000256" key="6">
    <source>
        <dbReference type="SAM" id="Phobius"/>
    </source>
</evidence>
<name>A0A0N9N0B0_9EURY</name>
<dbReference type="EMBL" id="CP011564">
    <property type="protein sequence ID" value="ALG81184.1"/>
    <property type="molecule type" value="Genomic_DNA"/>
</dbReference>
<keyword evidence="3 6" id="KW-0812">Transmembrane</keyword>
<evidence type="ECO:0000259" key="7">
    <source>
        <dbReference type="PROSITE" id="PS50850"/>
    </source>
</evidence>
<evidence type="ECO:0000313" key="8">
    <source>
        <dbReference type="EMBL" id="ALG81184.1"/>
    </source>
</evidence>
<comment type="subcellular location">
    <subcellularLocation>
        <location evidence="1">Cell membrane</location>
        <topology evidence="1">Multi-pass membrane protein</topology>
    </subcellularLocation>
</comment>
<dbReference type="InterPro" id="IPR050189">
    <property type="entry name" value="MFS_Efflux_Transporters"/>
</dbReference>
<organism evidence="8 9">
    <name type="scientific">Halanaeroarchaeum sulfurireducens</name>
    <dbReference type="NCBI Taxonomy" id="1604004"/>
    <lineage>
        <taxon>Archaea</taxon>
        <taxon>Methanobacteriati</taxon>
        <taxon>Methanobacteriota</taxon>
        <taxon>Stenosarchaea group</taxon>
        <taxon>Halobacteria</taxon>
        <taxon>Halobacteriales</taxon>
        <taxon>Halobacteriaceae</taxon>
        <taxon>Halanaeroarchaeum</taxon>
    </lineage>
</organism>
<feature type="transmembrane region" description="Helical" evidence="6">
    <location>
        <begin position="347"/>
        <end position="372"/>
    </location>
</feature>
<feature type="transmembrane region" description="Helical" evidence="6">
    <location>
        <begin position="88"/>
        <end position="110"/>
    </location>
</feature>
<dbReference type="Gene3D" id="1.20.1250.20">
    <property type="entry name" value="MFS general substrate transporter like domains"/>
    <property type="match status" value="1"/>
</dbReference>
<dbReference type="STRING" id="1604004.HLASA_0273"/>
<keyword evidence="4 6" id="KW-1133">Transmembrane helix</keyword>
<feature type="transmembrane region" description="Helical" evidence="6">
    <location>
        <begin position="378"/>
        <end position="397"/>
    </location>
</feature>
<feature type="transmembrane region" description="Helical" evidence="6">
    <location>
        <begin position="221"/>
        <end position="239"/>
    </location>
</feature>
<dbReference type="SUPFAM" id="SSF103473">
    <property type="entry name" value="MFS general substrate transporter"/>
    <property type="match status" value="1"/>
</dbReference>
<evidence type="ECO:0000256" key="3">
    <source>
        <dbReference type="ARBA" id="ARBA00022692"/>
    </source>
</evidence>
<feature type="transmembrane region" description="Helical" evidence="6">
    <location>
        <begin position="150"/>
        <end position="170"/>
    </location>
</feature>
<dbReference type="RefSeq" id="WP_144426052.1">
    <property type="nucleotide sequence ID" value="NZ_CP011564.1"/>
</dbReference>
<feature type="transmembrane region" description="Helical" evidence="6">
    <location>
        <begin position="116"/>
        <end position="138"/>
    </location>
</feature>
<keyword evidence="2" id="KW-1003">Cell membrane</keyword>
<evidence type="ECO:0000256" key="1">
    <source>
        <dbReference type="ARBA" id="ARBA00004651"/>
    </source>
</evidence>
<dbReference type="InterPro" id="IPR011701">
    <property type="entry name" value="MFS"/>
</dbReference>
<dbReference type="GeneID" id="26009646"/>
<dbReference type="CDD" id="cd17473">
    <property type="entry name" value="MFS_arabinose_efflux_permease_like"/>
    <property type="match status" value="1"/>
</dbReference>
<dbReference type="Proteomes" id="UP000060390">
    <property type="component" value="Chromosome"/>
</dbReference>
<evidence type="ECO:0000313" key="9">
    <source>
        <dbReference type="Proteomes" id="UP000060390"/>
    </source>
</evidence>
<dbReference type="PRINTS" id="PR01035">
    <property type="entry name" value="TCRTETA"/>
</dbReference>
<dbReference type="InterPro" id="IPR036259">
    <property type="entry name" value="MFS_trans_sf"/>
</dbReference>
<evidence type="ECO:0000256" key="4">
    <source>
        <dbReference type="ARBA" id="ARBA00022989"/>
    </source>
</evidence>
<protein>
    <submittedName>
        <fullName evidence="8">Major facilitator superfamily protein</fullName>
    </submittedName>
</protein>